<keyword evidence="11" id="KW-1185">Reference proteome</keyword>
<evidence type="ECO:0000256" key="3">
    <source>
        <dbReference type="ARBA" id="ARBA00022833"/>
    </source>
</evidence>
<keyword evidence="5" id="KW-0175">Coiled coil</keyword>
<dbReference type="Gene3D" id="3.30.60.20">
    <property type="match status" value="1"/>
</dbReference>
<dbReference type="InterPro" id="IPR046349">
    <property type="entry name" value="C1-like_sf"/>
</dbReference>
<dbReference type="CDD" id="cd20824">
    <property type="entry name" value="C1_SpBZZ1-like"/>
    <property type="match status" value="1"/>
</dbReference>
<dbReference type="Pfam" id="PF00130">
    <property type="entry name" value="C1_1"/>
    <property type="match status" value="1"/>
</dbReference>
<sequence>MADYELEDEHCSGCGLVINEGNVITFDDNVWHVKCFRCSSCHASFQTNSNILILNEQPVCESCSYTCEVCKNHIHDQAILIGDKEVQAFHQRCFKCYSCHQPLEPNEYTSTNKGFQCSQCHSSDSLLSEEISPEISTDMESLSQDDVEFIPPIANPIETNTSPLIPGRPHIEPPTRSSSITKRPTRSHSLRTPTEQKSKFKKRQSMMPPRSHSDLGLEGIHGPPTLPPLPFVDDAILEENINQIIEGVRQTQLNSVEDPSLSSSVTDEEKSSEDNTDIGTDVIETSDIVESSPLDISSEVISLKALNRQLVEQLENVREDLLKEAKSRQDIEEKYKVLEVERDLLLQSHEEYTNQKKEAVNMYKILSDNIEHLSVQKEEMETIIHELQLQKESLYLEIDSMSKKKQIELDSLSISDEKKRESFMILSNGYQDSNYANFNNPLVVEPLSPSFNYPLEKPNDEKLRRRSAVVNQYKDTDLSQSLAISYEESEFPSMNESEYQNTTPYNNALEVPASSKADGKKESKKFKWMGGSSFKSKGKSTSAPNSNEREPEPDNTPPASNSKIKYKKSNSSSLLTNKSHTFIIHTFIRPLKCDHCGEKMWGLQNKEMRCQLCGFHSHIKCSNLAAQDCPGHIQTEKEASGGVVNMFGNELEEQLRFEGRDIPLIVELCIDAVEKRGIMLEGIYRKSGPTSQMRDIQSALARAANGEGPPPNLEDPEEFSDITAVTSVVKQYFRELPVPLLTYDLYKDFMDALYIDVEEERLAQFKSIISQLPKANYDTLKYLIMHLIRVQEYESVNLMGTKNLAVVFGPTLMRSLDPSQEFYDTARKNAVVEYLLCCAEDLFEEEYQISPTITFDYPEQYESELVTQEHDLIDLATDYGDNTKIYT</sequence>
<dbReference type="Proteomes" id="UP001479436">
    <property type="component" value="Unassembled WGS sequence"/>
</dbReference>
<feature type="domain" description="Rho-GAP" evidence="9">
    <location>
        <begin position="649"/>
        <end position="843"/>
    </location>
</feature>
<evidence type="ECO:0000313" key="10">
    <source>
        <dbReference type="EMBL" id="KAK9761581.1"/>
    </source>
</evidence>
<dbReference type="PROSITE" id="PS00478">
    <property type="entry name" value="LIM_DOMAIN_1"/>
    <property type="match status" value="2"/>
</dbReference>
<dbReference type="SMART" id="SM00109">
    <property type="entry name" value="C1"/>
    <property type="match status" value="1"/>
</dbReference>
<dbReference type="Gene3D" id="2.10.110.10">
    <property type="entry name" value="Cysteine Rich Protein"/>
    <property type="match status" value="2"/>
</dbReference>
<evidence type="ECO:0000259" key="7">
    <source>
        <dbReference type="PROSITE" id="PS50023"/>
    </source>
</evidence>
<dbReference type="PANTHER" id="PTHR46075">
    <property type="entry name" value="CHIMERIN FAMILY MEMBER"/>
    <property type="match status" value="1"/>
</dbReference>
<feature type="region of interest" description="Disordered" evidence="6">
    <location>
        <begin position="489"/>
        <end position="571"/>
    </location>
</feature>
<feature type="compositionally biased region" description="Polar residues" evidence="6">
    <location>
        <begin position="492"/>
        <end position="506"/>
    </location>
</feature>
<dbReference type="InterPro" id="IPR000198">
    <property type="entry name" value="RhoGAP_dom"/>
</dbReference>
<evidence type="ECO:0000313" key="11">
    <source>
        <dbReference type="Proteomes" id="UP001479436"/>
    </source>
</evidence>
<dbReference type="InterPro" id="IPR002219">
    <property type="entry name" value="PKC_DAG/PE"/>
</dbReference>
<dbReference type="PROSITE" id="PS50023">
    <property type="entry name" value="LIM_DOMAIN_2"/>
    <property type="match status" value="1"/>
</dbReference>
<feature type="domain" description="LIM zinc-binding" evidence="7">
    <location>
        <begin position="9"/>
        <end position="70"/>
    </location>
</feature>
<dbReference type="CDD" id="cd00159">
    <property type="entry name" value="RhoGAP"/>
    <property type="match status" value="1"/>
</dbReference>
<dbReference type="InterPro" id="IPR008936">
    <property type="entry name" value="Rho_GTPase_activation_prot"/>
</dbReference>
<dbReference type="SMART" id="SM00324">
    <property type="entry name" value="RhoGAP"/>
    <property type="match status" value="1"/>
</dbReference>
<dbReference type="Pfam" id="PF00412">
    <property type="entry name" value="LIM"/>
    <property type="match status" value="2"/>
</dbReference>
<dbReference type="PANTHER" id="PTHR46075:SF2">
    <property type="entry name" value="RHO GTPASE ACTIVATING PROTEIN AT 5A, ISOFORM A"/>
    <property type="match status" value="1"/>
</dbReference>
<dbReference type="SUPFAM" id="SSF48350">
    <property type="entry name" value="GTPase activation domain, GAP"/>
    <property type="match status" value="1"/>
</dbReference>
<name>A0ABR2WJF0_9FUNG</name>
<evidence type="ECO:0000256" key="2">
    <source>
        <dbReference type="ARBA" id="ARBA00022723"/>
    </source>
</evidence>
<dbReference type="InterPro" id="IPR001781">
    <property type="entry name" value="Znf_LIM"/>
</dbReference>
<keyword evidence="1" id="KW-0343">GTPase activation</keyword>
<feature type="region of interest" description="Disordered" evidence="6">
    <location>
        <begin position="157"/>
        <end position="212"/>
    </location>
</feature>
<dbReference type="PROSITE" id="PS50081">
    <property type="entry name" value="ZF_DAG_PE_2"/>
    <property type="match status" value="1"/>
</dbReference>
<keyword evidence="3 4" id="KW-0862">Zinc</keyword>
<evidence type="ECO:0000259" key="9">
    <source>
        <dbReference type="PROSITE" id="PS50238"/>
    </source>
</evidence>
<dbReference type="SMART" id="SM00132">
    <property type="entry name" value="LIM"/>
    <property type="match status" value="2"/>
</dbReference>
<feature type="compositionally biased region" description="Polar residues" evidence="6">
    <location>
        <begin position="252"/>
        <end position="265"/>
    </location>
</feature>
<feature type="domain" description="Phorbol-ester/DAG-type" evidence="8">
    <location>
        <begin position="579"/>
        <end position="629"/>
    </location>
</feature>
<keyword evidence="4" id="KW-0440">LIM domain</keyword>
<evidence type="ECO:0000259" key="8">
    <source>
        <dbReference type="PROSITE" id="PS50081"/>
    </source>
</evidence>
<dbReference type="CDD" id="cd08368">
    <property type="entry name" value="LIM"/>
    <property type="match status" value="1"/>
</dbReference>
<dbReference type="PROSITE" id="PS50238">
    <property type="entry name" value="RHOGAP"/>
    <property type="match status" value="1"/>
</dbReference>
<protein>
    <submittedName>
        <fullName evidence="10">Rho-type gtpase-activating protein</fullName>
    </submittedName>
</protein>
<evidence type="ECO:0000256" key="5">
    <source>
        <dbReference type="SAM" id="Coils"/>
    </source>
</evidence>
<dbReference type="PROSITE" id="PS00479">
    <property type="entry name" value="ZF_DAG_PE_1"/>
    <property type="match status" value="1"/>
</dbReference>
<dbReference type="Pfam" id="PF00620">
    <property type="entry name" value="RhoGAP"/>
    <property type="match status" value="1"/>
</dbReference>
<feature type="region of interest" description="Disordered" evidence="6">
    <location>
        <begin position="252"/>
        <end position="278"/>
    </location>
</feature>
<keyword evidence="2 4" id="KW-0479">Metal-binding</keyword>
<dbReference type="SUPFAM" id="SSF57889">
    <property type="entry name" value="Cysteine-rich domain"/>
    <property type="match status" value="1"/>
</dbReference>
<feature type="coiled-coil region" evidence="5">
    <location>
        <begin position="300"/>
        <end position="404"/>
    </location>
</feature>
<dbReference type="EMBL" id="JASJQH010001325">
    <property type="protein sequence ID" value="KAK9761581.1"/>
    <property type="molecule type" value="Genomic_DNA"/>
</dbReference>
<dbReference type="InterPro" id="IPR051854">
    <property type="entry name" value="Rho-type_GAP"/>
</dbReference>
<organism evidence="10 11">
    <name type="scientific">Basidiobolus ranarum</name>
    <dbReference type="NCBI Taxonomy" id="34480"/>
    <lineage>
        <taxon>Eukaryota</taxon>
        <taxon>Fungi</taxon>
        <taxon>Fungi incertae sedis</taxon>
        <taxon>Zoopagomycota</taxon>
        <taxon>Entomophthoromycotina</taxon>
        <taxon>Basidiobolomycetes</taxon>
        <taxon>Basidiobolales</taxon>
        <taxon>Basidiobolaceae</taxon>
        <taxon>Basidiobolus</taxon>
    </lineage>
</organism>
<gene>
    <name evidence="10" type="primary">RGA2_2</name>
    <name evidence="10" type="ORF">K7432_013423</name>
</gene>
<evidence type="ECO:0000256" key="1">
    <source>
        <dbReference type="ARBA" id="ARBA00022468"/>
    </source>
</evidence>
<proteinExistence type="predicted"/>
<dbReference type="Gene3D" id="1.10.555.10">
    <property type="entry name" value="Rho GTPase activation protein"/>
    <property type="match status" value="1"/>
</dbReference>
<evidence type="ECO:0000256" key="4">
    <source>
        <dbReference type="PROSITE-ProRule" id="PRU00125"/>
    </source>
</evidence>
<reference evidence="10 11" key="1">
    <citation type="submission" date="2023-04" db="EMBL/GenBank/DDBJ databases">
        <title>Genome of Basidiobolus ranarum AG-B5.</title>
        <authorList>
            <person name="Stajich J.E."/>
            <person name="Carter-House D."/>
            <person name="Gryganskyi A."/>
        </authorList>
    </citation>
    <scope>NUCLEOTIDE SEQUENCE [LARGE SCALE GENOMIC DNA]</scope>
    <source>
        <strain evidence="10 11">AG-B5</strain>
    </source>
</reference>
<feature type="compositionally biased region" description="Low complexity" evidence="6">
    <location>
        <begin position="528"/>
        <end position="542"/>
    </location>
</feature>
<accession>A0ABR2WJF0</accession>
<comment type="caution">
    <text evidence="10">The sequence shown here is derived from an EMBL/GenBank/DDBJ whole genome shotgun (WGS) entry which is preliminary data.</text>
</comment>
<evidence type="ECO:0000256" key="6">
    <source>
        <dbReference type="SAM" id="MobiDB-lite"/>
    </source>
</evidence>